<dbReference type="EMBL" id="CP136891">
    <property type="protein sequence ID" value="WOK98030.1"/>
    <property type="molecule type" value="Genomic_DNA"/>
</dbReference>
<dbReference type="Gene3D" id="3.40.50.300">
    <property type="entry name" value="P-loop containing nucleotide triphosphate hydrolases"/>
    <property type="match status" value="2"/>
</dbReference>
<dbReference type="InterPro" id="IPR024704">
    <property type="entry name" value="SMC"/>
</dbReference>
<gene>
    <name evidence="15" type="ORF">Cni_G06739</name>
</gene>
<proteinExistence type="inferred from homology"/>
<dbReference type="GO" id="GO:0051321">
    <property type="term" value="P:meiotic cell cycle"/>
    <property type="evidence" value="ECO:0007669"/>
    <property type="project" value="UniProtKB-KW"/>
</dbReference>
<evidence type="ECO:0000256" key="6">
    <source>
        <dbReference type="ARBA" id="ARBA00022776"/>
    </source>
</evidence>
<evidence type="ECO:0000256" key="1">
    <source>
        <dbReference type="ARBA" id="ARBA00004123"/>
    </source>
</evidence>
<dbReference type="GO" id="GO:0016887">
    <property type="term" value="F:ATP hydrolysis activity"/>
    <property type="evidence" value="ECO:0007669"/>
    <property type="project" value="InterPro"/>
</dbReference>
<evidence type="ECO:0000313" key="16">
    <source>
        <dbReference type="Proteomes" id="UP001327560"/>
    </source>
</evidence>
<keyword evidence="10" id="KW-0131">Cell cycle</keyword>
<dbReference type="GO" id="GO:0005634">
    <property type="term" value="C:nucleus"/>
    <property type="evidence" value="ECO:0007669"/>
    <property type="project" value="UniProtKB-SubCell"/>
</dbReference>
<dbReference type="AlphaFoldDB" id="A0AAQ3K2E0"/>
<evidence type="ECO:0000259" key="14">
    <source>
        <dbReference type="SMART" id="SM00968"/>
    </source>
</evidence>
<keyword evidence="16" id="KW-1185">Reference proteome</keyword>
<keyword evidence="6" id="KW-0498">Mitosis</keyword>
<accession>A0AAQ3K2E0</accession>
<dbReference type="InterPro" id="IPR027417">
    <property type="entry name" value="P-loop_NTPase"/>
</dbReference>
<keyword evidence="9" id="KW-0469">Meiosis</keyword>
<keyword evidence="7 12" id="KW-0175">Coiled coil</keyword>
<dbReference type="Pfam" id="PF02463">
    <property type="entry name" value="SMC_N"/>
    <property type="match status" value="1"/>
</dbReference>
<feature type="region of interest" description="Disordered" evidence="13">
    <location>
        <begin position="426"/>
        <end position="446"/>
    </location>
</feature>
<dbReference type="Proteomes" id="UP001327560">
    <property type="component" value="Chromosome 2"/>
</dbReference>
<dbReference type="InterPro" id="IPR028468">
    <property type="entry name" value="Smc1_ABC"/>
</dbReference>
<evidence type="ECO:0000256" key="12">
    <source>
        <dbReference type="SAM" id="Coils"/>
    </source>
</evidence>
<feature type="coiled-coil region" evidence="12">
    <location>
        <begin position="659"/>
        <end position="769"/>
    </location>
</feature>
<dbReference type="GO" id="GO:0003677">
    <property type="term" value="F:DNA binding"/>
    <property type="evidence" value="ECO:0007669"/>
    <property type="project" value="TreeGrafter"/>
</dbReference>
<feature type="domain" description="SMC hinge" evidence="14">
    <location>
        <begin position="517"/>
        <end position="624"/>
    </location>
</feature>
<evidence type="ECO:0000313" key="15">
    <source>
        <dbReference type="EMBL" id="WOK98030.1"/>
    </source>
</evidence>
<keyword evidence="4" id="KW-0158">Chromosome</keyword>
<dbReference type="InterPro" id="IPR036277">
    <property type="entry name" value="SMC_hinge_sf"/>
</dbReference>
<reference evidence="15 16" key="1">
    <citation type="submission" date="2023-10" db="EMBL/GenBank/DDBJ databases">
        <title>Chromosome-scale genome assembly provides insights into flower coloration mechanisms of Canna indica.</title>
        <authorList>
            <person name="Li C."/>
        </authorList>
    </citation>
    <scope>NUCLEOTIDE SEQUENCE [LARGE SCALE GENOMIC DNA]</scope>
    <source>
        <tissue evidence="15">Flower</tissue>
    </source>
</reference>
<feature type="coiled-coil region" evidence="12">
    <location>
        <begin position="996"/>
        <end position="1033"/>
    </location>
</feature>
<dbReference type="Pfam" id="PF06470">
    <property type="entry name" value="SMC_hinge"/>
    <property type="match status" value="1"/>
</dbReference>
<keyword evidence="5" id="KW-0132">Cell division</keyword>
<comment type="subcellular location">
    <subcellularLocation>
        <location evidence="2">Chromosome</location>
    </subcellularLocation>
    <subcellularLocation>
        <location evidence="1 11">Nucleus</location>
    </subcellularLocation>
</comment>
<name>A0AAQ3K2E0_9LILI</name>
<dbReference type="FunFam" id="3.40.50.300:FF:000564">
    <property type="entry name" value="Structural maintenance of chromosomes 1A"/>
    <property type="match status" value="1"/>
</dbReference>
<feature type="compositionally biased region" description="Basic and acidic residues" evidence="13">
    <location>
        <begin position="426"/>
        <end position="438"/>
    </location>
</feature>
<feature type="coiled-coil region" evidence="12">
    <location>
        <begin position="170"/>
        <end position="362"/>
    </location>
</feature>
<dbReference type="SUPFAM" id="SSF75553">
    <property type="entry name" value="Smc hinge domain"/>
    <property type="match status" value="1"/>
</dbReference>
<dbReference type="Gene3D" id="3.30.70.1620">
    <property type="match status" value="1"/>
</dbReference>
<comment type="similarity">
    <text evidence="3">Belongs to the SMC family. SMC1 subfamily.</text>
</comment>
<keyword evidence="8 11" id="KW-0539">Nucleus</keyword>
<dbReference type="Gene3D" id="1.20.1060.20">
    <property type="match status" value="1"/>
</dbReference>
<evidence type="ECO:0000256" key="5">
    <source>
        <dbReference type="ARBA" id="ARBA00022618"/>
    </source>
</evidence>
<evidence type="ECO:0000256" key="10">
    <source>
        <dbReference type="ARBA" id="ARBA00023306"/>
    </source>
</evidence>
<evidence type="ECO:0000256" key="4">
    <source>
        <dbReference type="ARBA" id="ARBA00022454"/>
    </source>
</evidence>
<evidence type="ECO:0000256" key="2">
    <source>
        <dbReference type="ARBA" id="ARBA00004286"/>
    </source>
</evidence>
<evidence type="ECO:0000256" key="3">
    <source>
        <dbReference type="ARBA" id="ARBA00005597"/>
    </source>
</evidence>
<dbReference type="PANTHER" id="PTHR18937:SF12">
    <property type="entry name" value="STRUCTURAL MAINTENANCE OF CHROMOSOMES PROTEIN"/>
    <property type="match status" value="1"/>
</dbReference>
<dbReference type="GO" id="GO:0008278">
    <property type="term" value="C:cohesin complex"/>
    <property type="evidence" value="ECO:0007669"/>
    <property type="project" value="InterPro"/>
</dbReference>
<evidence type="ECO:0000256" key="9">
    <source>
        <dbReference type="ARBA" id="ARBA00023254"/>
    </source>
</evidence>
<sequence length="1209" mass="139244">MPSMLSPGKIHRLELENFKSYKGFQTIGPFYDFTAIIGPNGAGKSNLMDAISFVLGVRSSHLRGAQLRDLIYAFDDREKENKGRRAFVRLVYLMANGTELQFTRTITGTGGSEYRIDNRVVGWDEYNAKLKSLGILVKARNFLVFQGDVETIASKNPKELTALLEQISGSDELKKDYDDLEEQKAEAEQKSALIYQEKRTIVMERKQKKAQKEEAEKHLRLQEELKSLKKEHFLWQLFNIENDMEKICSELDNEKKNLEEALSLQKEVDSEVEMKKKEQAGNLKELTLREKKIAKLKLELDKKQPELLKLKEERSRINSKIKSSMKELEKRKKDQRTHEEDIVKLQKALEDITKQSHDLNERSKSSAGKLQLADDQLREYHRIKEDAGMKTAKLRDEKEVQDRQLHADIEVRQNLDENLQQLRNREKELSSQEEETNKKLKQTSNSLAEYKKELDKVKKELNKISKDRQSSGTKYQSLKQKLDEVDLQLRELKADKHESERDARLSETIQSLKRLFAGVHGRMTELCRPSQKKYNLAVTVAMGRFMDAVVVEDENTGKECIKYLKEQRLPPQTFIPLQSIRVKPIIEKLRTLGGTAQLVFDKAILYAVGNTIVCDNLDEAKVLSWSGERYKVVTTDGILLTKSGTMTGGISGGMEAKSNKWDDREIEALKKKKDQLESEMEGLGSLRVLQIKESEASEKITGLEKKIQYSKIEQANLQKKLSKLIEEKKNVREEIGRLEPELQELSNVIAERTEDIQKLEKRINAIVDRIYKDFSESVGVKNIREYEEEQLKAAQEMYERKLSCNNQMSKIKYQLEYEQKRDLKAPIVKLESSIDSLKEDLKIVKHKESLVEQEAAEIADQMKKIEEKAEEWKAKSDECENVLDQLKKKSDSFKGTIGKLERLVNSKEAQLEQLRTNKQEVLDKCELEQLKLPTIDDPMETESSSVHPVFDYTQLSRAYLQEMRPSEREKIELDFKQKMDNLMAEIERTAPNLKALDQYEALQAKEKEVIEKFEAARKEEKEISDRYNAVKQKRCELFNEAFDHISKSIDKIYKQLTKGQTNHLGGTAYLNLENEDEPFLHGIKYTAMPPTKRFREMEQLSGGEKTVAALALLFSIHSFRPSPFFILDEVDAALDNLNVAKVAGFIRSKSCAGQQASQGEDGGCGFQSIVISLKDSFYDKAEALVGVYRDSERSCSRTLTFDLTKYRES</sequence>
<dbReference type="SMART" id="SM00968">
    <property type="entry name" value="SMC_hinge"/>
    <property type="match status" value="1"/>
</dbReference>
<dbReference type="SUPFAM" id="SSF52540">
    <property type="entry name" value="P-loop containing nucleoside triphosphate hydrolases"/>
    <property type="match status" value="2"/>
</dbReference>
<dbReference type="GO" id="GO:0007062">
    <property type="term" value="P:sister chromatid cohesion"/>
    <property type="evidence" value="ECO:0007669"/>
    <property type="project" value="InterPro"/>
</dbReference>
<organism evidence="15 16">
    <name type="scientific">Canna indica</name>
    <name type="common">Indian-shot</name>
    <dbReference type="NCBI Taxonomy" id="4628"/>
    <lineage>
        <taxon>Eukaryota</taxon>
        <taxon>Viridiplantae</taxon>
        <taxon>Streptophyta</taxon>
        <taxon>Embryophyta</taxon>
        <taxon>Tracheophyta</taxon>
        <taxon>Spermatophyta</taxon>
        <taxon>Magnoliopsida</taxon>
        <taxon>Liliopsida</taxon>
        <taxon>Zingiberales</taxon>
        <taxon>Cannaceae</taxon>
        <taxon>Canna</taxon>
    </lineage>
</organism>
<evidence type="ECO:0000256" key="8">
    <source>
        <dbReference type="ARBA" id="ARBA00023242"/>
    </source>
</evidence>
<protein>
    <recommendedName>
        <fullName evidence="11">Structural maintenance of chromosomes protein</fullName>
    </recommendedName>
</protein>
<dbReference type="GO" id="GO:0005524">
    <property type="term" value="F:ATP binding"/>
    <property type="evidence" value="ECO:0007669"/>
    <property type="project" value="InterPro"/>
</dbReference>
<dbReference type="InterPro" id="IPR003395">
    <property type="entry name" value="RecF/RecN/SMC_N"/>
</dbReference>
<feature type="coiled-coil region" evidence="12">
    <location>
        <begin position="827"/>
        <end position="931"/>
    </location>
</feature>
<dbReference type="CDD" id="cd03275">
    <property type="entry name" value="ABC_SMC1_euk"/>
    <property type="match status" value="1"/>
</dbReference>
<dbReference type="InterPro" id="IPR010935">
    <property type="entry name" value="SMC_hinge"/>
</dbReference>
<dbReference type="PANTHER" id="PTHR18937">
    <property type="entry name" value="STRUCTURAL MAINTENANCE OF CHROMOSOMES SMC FAMILY MEMBER"/>
    <property type="match status" value="1"/>
</dbReference>
<dbReference type="PIRSF" id="PIRSF005719">
    <property type="entry name" value="SMC"/>
    <property type="match status" value="1"/>
</dbReference>
<dbReference type="GO" id="GO:0051301">
    <property type="term" value="P:cell division"/>
    <property type="evidence" value="ECO:0007669"/>
    <property type="project" value="UniProtKB-KW"/>
</dbReference>
<evidence type="ECO:0000256" key="13">
    <source>
        <dbReference type="SAM" id="MobiDB-lite"/>
    </source>
</evidence>
<evidence type="ECO:0000256" key="11">
    <source>
        <dbReference type="PIRNR" id="PIRNR005719"/>
    </source>
</evidence>
<evidence type="ECO:0000256" key="7">
    <source>
        <dbReference type="ARBA" id="ARBA00023054"/>
    </source>
</evidence>